<dbReference type="Proteomes" id="UP000464593">
    <property type="component" value="Chromosome"/>
</dbReference>
<accession>A0AAE6R8K1</accession>
<dbReference type="RefSeq" id="WP_159265934.1">
    <property type="nucleotide sequence ID" value="NZ_CP040324.1"/>
</dbReference>
<evidence type="ECO:0000313" key="2">
    <source>
        <dbReference type="Proteomes" id="UP000464593"/>
    </source>
</evidence>
<reference evidence="1 2" key="1">
    <citation type="submission" date="2019-05" db="EMBL/GenBank/DDBJ databases">
        <title>Complete genome sequence of Pseudomonas Pseudomonas resinovorans.</title>
        <authorList>
            <person name="Chen H.-P."/>
        </authorList>
    </citation>
    <scope>NUCLEOTIDE SEQUENCE [LARGE SCALE GENOMIC DNA]</scope>
    <source>
        <strain evidence="1 2">TCU-CK1</strain>
    </source>
</reference>
<proteinExistence type="predicted"/>
<dbReference type="AlphaFoldDB" id="A0AAE6R8K1"/>
<organism evidence="1 2">
    <name type="scientific">Pseudomonas monteilii</name>
    <dbReference type="NCBI Taxonomy" id="76759"/>
    <lineage>
        <taxon>Bacteria</taxon>
        <taxon>Pseudomonadati</taxon>
        <taxon>Pseudomonadota</taxon>
        <taxon>Gammaproteobacteria</taxon>
        <taxon>Pseudomonadales</taxon>
        <taxon>Pseudomonadaceae</taxon>
        <taxon>Pseudomonas</taxon>
    </lineage>
</organism>
<gene>
    <name evidence="1" type="ORF">TCK1_1094</name>
</gene>
<evidence type="ECO:0000313" key="1">
    <source>
        <dbReference type="EMBL" id="QHB26440.1"/>
    </source>
</evidence>
<protein>
    <submittedName>
        <fullName evidence="1">Nucleotidyltransferase</fullName>
    </submittedName>
</protein>
<name>A0AAE6R8K1_9PSED</name>
<sequence length="199" mass="22391">MSLEKEIYDKLVSVYPSHVKAITDLSHNPTGAKNFIGSSETGFDFDLVFNLSPSYASFHNEKSPDALFCVNDKLCFVEFKEGGHKKIEIRSKIHEGVVTLFMFVQKHLPHISKADFCALDVHYAVVARETQNFSSVALAFQAASEKYQLKNMEGFLVRKTLYAFDRVKIAELLKGLTNGSLSYIDYYESSTGLPTRITV</sequence>
<dbReference type="EMBL" id="CP040324">
    <property type="protein sequence ID" value="QHB26440.1"/>
    <property type="molecule type" value="Genomic_DNA"/>
</dbReference>